<keyword evidence="3" id="KW-1185">Reference proteome</keyword>
<evidence type="ECO:0000313" key="2">
    <source>
        <dbReference type="EMBL" id="OTG65924.1"/>
    </source>
</evidence>
<dbReference type="STRING" id="1977882.B9T28_06920"/>
<gene>
    <name evidence="2" type="ORF">B9T28_06920</name>
</gene>
<protein>
    <submittedName>
        <fullName evidence="2">Phage baseplate protein</fullName>
    </submittedName>
</protein>
<evidence type="ECO:0000259" key="1">
    <source>
        <dbReference type="Pfam" id="PF26079"/>
    </source>
</evidence>
<name>A0A1Y3CJ67_9GAMM</name>
<organism evidence="2 3">
    <name type="scientific">Acinetobacter silvestris</name>
    <dbReference type="NCBI Taxonomy" id="1977882"/>
    <lineage>
        <taxon>Bacteria</taxon>
        <taxon>Pseudomonadati</taxon>
        <taxon>Pseudomonadota</taxon>
        <taxon>Gammaproteobacteria</taxon>
        <taxon>Moraxellales</taxon>
        <taxon>Moraxellaceae</taxon>
        <taxon>Acinetobacter</taxon>
    </lineage>
</organism>
<dbReference type="Pfam" id="PF26079">
    <property type="entry name" value="Baseplate_J_C"/>
    <property type="match status" value="1"/>
</dbReference>
<dbReference type="EMBL" id="NEGB01000003">
    <property type="protein sequence ID" value="OTG65924.1"/>
    <property type="molecule type" value="Genomic_DNA"/>
</dbReference>
<dbReference type="InterPro" id="IPR014507">
    <property type="entry name" value="Baseplate_assembly_J_pred"/>
</dbReference>
<evidence type="ECO:0000313" key="3">
    <source>
        <dbReference type="Proteomes" id="UP000242765"/>
    </source>
</evidence>
<dbReference type="InterPro" id="IPR058530">
    <property type="entry name" value="Baseplate_J-like_C"/>
</dbReference>
<dbReference type="Proteomes" id="UP000242765">
    <property type="component" value="Unassembled WGS sequence"/>
</dbReference>
<dbReference type="AlphaFoldDB" id="A0A1Y3CJ67"/>
<dbReference type="OrthoDB" id="9793802at2"/>
<proteinExistence type="predicted"/>
<reference evidence="2 3" key="1">
    <citation type="submission" date="2017-04" db="EMBL/GenBank/DDBJ databases">
        <title>High diversity of culturable Acinetobacter species in natural soil and water ecosystems.</title>
        <authorList>
            <person name="Nemec A."/>
            <person name="Radolfova-Krizova L."/>
        </authorList>
    </citation>
    <scope>NUCLEOTIDE SEQUENCE [LARGE SCALE GENOMIC DNA]</scope>
    <source>
        <strain evidence="2 3">ANC 4999</strain>
    </source>
</reference>
<dbReference type="PIRSF" id="PIRSF020481">
    <property type="entry name" value="BAP"/>
    <property type="match status" value="1"/>
</dbReference>
<comment type="caution">
    <text evidence="2">The sequence shown here is derived from an EMBL/GenBank/DDBJ whole genome shotgun (WGS) entry which is preliminary data.</text>
</comment>
<sequence>MSTVDFSQLPIPDLIQEIDFDTIYKIRKEKFIALHEASEQESVRNILNRESDPVVKILQENAYLELLYINKCNADVRSLLLAYASGSDLDHLALTEYGLIRLIIAPADNSVVPPLPAIYESDERLKERCLLSWDSLNTAGSINAYKFFTLSADGRVHGIKVRSDPAQPFLLDILISQIDSANAEATEELVAIVQKALDPEEVRPVCDRPTVRSSIAQNYQIRARLFVGKNAEDSLLLDAANIRIDSYIQKTIKNGSSVRLSALYAALHVDGISRVVIDSPMADIEIDDYHHAFCTAKNISIGGTE</sequence>
<dbReference type="RefSeq" id="WP_086203267.1">
    <property type="nucleotide sequence ID" value="NZ_NEGB01000003.1"/>
</dbReference>
<feature type="domain" description="Baseplate J-like C-terminal" evidence="1">
    <location>
        <begin position="219"/>
        <end position="294"/>
    </location>
</feature>
<accession>A0A1Y3CJ67</accession>